<dbReference type="OrthoDB" id="16747at2759"/>
<evidence type="ECO:0000313" key="2">
    <source>
        <dbReference type="EMBL" id="TFL03926.1"/>
    </source>
</evidence>
<dbReference type="InterPro" id="IPR023606">
    <property type="entry name" value="CoA-Trfase_III_dom_1_sf"/>
</dbReference>
<comment type="similarity">
    <text evidence="1">Belongs to the CoA-transferase III family.</text>
</comment>
<dbReference type="Gene3D" id="3.30.1540.10">
    <property type="entry name" value="formyl-coa transferase, domain 3"/>
    <property type="match status" value="1"/>
</dbReference>
<dbReference type="Gene3D" id="3.40.50.10540">
    <property type="entry name" value="Crotonobetainyl-coa:carnitine coa-transferase, domain 1"/>
    <property type="match status" value="1"/>
</dbReference>
<dbReference type="EMBL" id="ML178819">
    <property type="protein sequence ID" value="TFL03926.1"/>
    <property type="molecule type" value="Genomic_DNA"/>
</dbReference>
<dbReference type="STRING" id="1884261.A0A5C3QPM9"/>
<evidence type="ECO:0000256" key="1">
    <source>
        <dbReference type="ARBA" id="ARBA00008383"/>
    </source>
</evidence>
<dbReference type="GO" id="GO:0016740">
    <property type="term" value="F:transferase activity"/>
    <property type="evidence" value="ECO:0007669"/>
    <property type="project" value="UniProtKB-KW"/>
</dbReference>
<sequence length="394" mass="43263">MALAGTRVVEFAGLAPGPFAGLILADNGASVIRIDRTVSPHGKPVNNDILSRGKRSISVNTKTQSGRNIVLRLLEQADVLIDPYRPGVLEKMGFGPDVFLGERGLNKRLIYARIVGFPRGGPHQHMAGHDINYLALSGVLSMLPGKGGKPGFPLNLLADFAGGGMMCANGILMALLDRVRTGHGQVVDADMVSGARYVSSFPLIHKAFPTERIFTSPPGKNILDGGAPFYDVYECAEGGHMSLGCLEPQFFAVFITTFNRALPKSFKEEWVPGPHEQFDLEKWPRLREYIRKGFLSQTREFWSDLFHGTDACAVAVLHPDEASQFDRDFSLVPSPTPILSRFKSRPRETPTQSIVLPMGEHTEEILTELGYDGWQISELAIEETINTLHGRAKL</sequence>
<keyword evidence="2" id="KW-0808">Transferase</keyword>
<dbReference type="PANTHER" id="PTHR48228">
    <property type="entry name" value="SUCCINYL-COA--D-CITRAMALATE COA-TRANSFERASE"/>
    <property type="match status" value="1"/>
</dbReference>
<organism evidence="2 3">
    <name type="scientific">Pterulicium gracile</name>
    <dbReference type="NCBI Taxonomy" id="1884261"/>
    <lineage>
        <taxon>Eukaryota</taxon>
        <taxon>Fungi</taxon>
        <taxon>Dikarya</taxon>
        <taxon>Basidiomycota</taxon>
        <taxon>Agaricomycotina</taxon>
        <taxon>Agaricomycetes</taxon>
        <taxon>Agaricomycetidae</taxon>
        <taxon>Agaricales</taxon>
        <taxon>Pleurotineae</taxon>
        <taxon>Pterulaceae</taxon>
        <taxon>Pterulicium</taxon>
    </lineage>
</organism>
<dbReference type="AlphaFoldDB" id="A0A5C3QPM9"/>
<dbReference type="InterPro" id="IPR050509">
    <property type="entry name" value="CoA-transferase_III"/>
</dbReference>
<dbReference type="PANTHER" id="PTHR48228:SF5">
    <property type="entry name" value="ALPHA-METHYLACYL-COA RACEMASE"/>
    <property type="match status" value="1"/>
</dbReference>
<accession>A0A5C3QPM9</accession>
<gene>
    <name evidence="2" type="ORF">BDV98DRAFT_563272</name>
</gene>
<evidence type="ECO:0000313" key="3">
    <source>
        <dbReference type="Proteomes" id="UP000305067"/>
    </source>
</evidence>
<keyword evidence="3" id="KW-1185">Reference proteome</keyword>
<dbReference type="Pfam" id="PF02515">
    <property type="entry name" value="CoA_transf_3"/>
    <property type="match status" value="1"/>
</dbReference>
<protein>
    <submittedName>
        <fullName evidence="2">CoA-transferase family III</fullName>
    </submittedName>
</protein>
<reference evidence="2 3" key="1">
    <citation type="journal article" date="2019" name="Nat. Ecol. Evol.">
        <title>Megaphylogeny resolves global patterns of mushroom evolution.</title>
        <authorList>
            <person name="Varga T."/>
            <person name="Krizsan K."/>
            <person name="Foldi C."/>
            <person name="Dima B."/>
            <person name="Sanchez-Garcia M."/>
            <person name="Sanchez-Ramirez S."/>
            <person name="Szollosi G.J."/>
            <person name="Szarkandi J.G."/>
            <person name="Papp V."/>
            <person name="Albert L."/>
            <person name="Andreopoulos W."/>
            <person name="Angelini C."/>
            <person name="Antonin V."/>
            <person name="Barry K.W."/>
            <person name="Bougher N.L."/>
            <person name="Buchanan P."/>
            <person name="Buyck B."/>
            <person name="Bense V."/>
            <person name="Catcheside P."/>
            <person name="Chovatia M."/>
            <person name="Cooper J."/>
            <person name="Damon W."/>
            <person name="Desjardin D."/>
            <person name="Finy P."/>
            <person name="Geml J."/>
            <person name="Haridas S."/>
            <person name="Hughes K."/>
            <person name="Justo A."/>
            <person name="Karasinski D."/>
            <person name="Kautmanova I."/>
            <person name="Kiss B."/>
            <person name="Kocsube S."/>
            <person name="Kotiranta H."/>
            <person name="LaButti K.M."/>
            <person name="Lechner B.E."/>
            <person name="Liimatainen K."/>
            <person name="Lipzen A."/>
            <person name="Lukacs Z."/>
            <person name="Mihaltcheva S."/>
            <person name="Morgado L.N."/>
            <person name="Niskanen T."/>
            <person name="Noordeloos M.E."/>
            <person name="Ohm R.A."/>
            <person name="Ortiz-Santana B."/>
            <person name="Ovrebo C."/>
            <person name="Racz N."/>
            <person name="Riley R."/>
            <person name="Savchenko A."/>
            <person name="Shiryaev A."/>
            <person name="Soop K."/>
            <person name="Spirin V."/>
            <person name="Szebenyi C."/>
            <person name="Tomsovsky M."/>
            <person name="Tulloss R.E."/>
            <person name="Uehling J."/>
            <person name="Grigoriev I.V."/>
            <person name="Vagvolgyi C."/>
            <person name="Papp T."/>
            <person name="Martin F.M."/>
            <person name="Miettinen O."/>
            <person name="Hibbett D.S."/>
            <person name="Nagy L.G."/>
        </authorList>
    </citation>
    <scope>NUCLEOTIDE SEQUENCE [LARGE SCALE GENOMIC DNA]</scope>
    <source>
        <strain evidence="2 3">CBS 309.79</strain>
    </source>
</reference>
<dbReference type="SUPFAM" id="SSF89796">
    <property type="entry name" value="CoA-transferase family III (CaiB/BaiF)"/>
    <property type="match status" value="1"/>
</dbReference>
<proteinExistence type="inferred from homology"/>
<name>A0A5C3QPM9_9AGAR</name>
<dbReference type="InterPro" id="IPR044855">
    <property type="entry name" value="CoA-Trfase_III_dom3_sf"/>
</dbReference>
<dbReference type="Proteomes" id="UP000305067">
    <property type="component" value="Unassembled WGS sequence"/>
</dbReference>
<dbReference type="InterPro" id="IPR003673">
    <property type="entry name" value="CoA-Trfase_fam_III"/>
</dbReference>